<organism evidence="4 5">
    <name type="scientific">Alkalibacterium iburiense</name>
    <dbReference type="NCBI Taxonomy" id="290589"/>
    <lineage>
        <taxon>Bacteria</taxon>
        <taxon>Bacillati</taxon>
        <taxon>Bacillota</taxon>
        <taxon>Bacilli</taxon>
        <taxon>Lactobacillales</taxon>
        <taxon>Carnobacteriaceae</taxon>
        <taxon>Alkalibacterium</taxon>
    </lineage>
</organism>
<dbReference type="PANTHER" id="PTHR45586">
    <property type="entry name" value="TPR REPEAT-CONTAINING PROTEIN PA4667"/>
    <property type="match status" value="1"/>
</dbReference>
<dbReference type="InterPro" id="IPR011990">
    <property type="entry name" value="TPR-like_helical_dom_sf"/>
</dbReference>
<dbReference type="PROSITE" id="PS50005">
    <property type="entry name" value="TPR"/>
    <property type="match status" value="3"/>
</dbReference>
<evidence type="ECO:0000313" key="4">
    <source>
        <dbReference type="EMBL" id="GAA0361858.1"/>
    </source>
</evidence>
<feature type="repeat" description="TPR" evidence="3">
    <location>
        <begin position="203"/>
        <end position="236"/>
    </location>
</feature>
<protein>
    <submittedName>
        <fullName evidence="4">Tetratricopeptide repeat protein</fullName>
    </submittedName>
</protein>
<gene>
    <name evidence="4" type="ORF">GCM10008932_13080</name>
</gene>
<dbReference type="Proteomes" id="UP001501166">
    <property type="component" value="Unassembled WGS sequence"/>
</dbReference>
<keyword evidence="2 3" id="KW-0802">TPR repeat</keyword>
<dbReference type="SUPFAM" id="SSF48452">
    <property type="entry name" value="TPR-like"/>
    <property type="match status" value="2"/>
</dbReference>
<dbReference type="RefSeq" id="WP_343754915.1">
    <property type="nucleotide sequence ID" value="NZ_BAAACW010000080.1"/>
</dbReference>
<evidence type="ECO:0000256" key="3">
    <source>
        <dbReference type="PROSITE-ProRule" id="PRU00339"/>
    </source>
</evidence>
<sequence>MSYSNQMIEAIQNEQLSKAEDLLELALERDTLEELYALTETLFDLGFLEETKRVVTHLLTVDENDGLKLTLAELAIEEGNELEAFEWIDQVDEASPYYPQSLLVAADYYQVLDLPEVSKQKLLEAKSLLPNEPVIDFALAELLFASGDYREAIASYEELLIQNHTEFAGTSIYGRLGNAYGAIGEWAEAEGYLKEAVEVKETSDHLFQLGYIYFQQKEYERANDLFSQVKELDPSYTSVYTFLAQGYLELNDEKKALESVEEGLYYDTHNAALYSMGAEAALALGDEAKAEDFYKQAMLIEPDNLSLLLHLTNLLINQERYEDALPLVEEKVESGEEDPQLFWNSAVIYNELEVFDRAREHYDKAYPYLKETPTFLKEYMYFLREDGDRVGYIQKAKEYLALNPGDFEVSELIKNEEYDEI</sequence>
<keyword evidence="1" id="KW-0677">Repeat</keyword>
<dbReference type="SMART" id="SM00028">
    <property type="entry name" value="TPR"/>
    <property type="match status" value="6"/>
</dbReference>
<dbReference type="PANTHER" id="PTHR45586:SF15">
    <property type="entry name" value="TPR REPEAT-CONTAINING PROTEIN YPIA"/>
    <property type="match status" value="1"/>
</dbReference>
<reference evidence="4 5" key="1">
    <citation type="journal article" date="2019" name="Int. J. Syst. Evol. Microbiol.">
        <title>The Global Catalogue of Microorganisms (GCM) 10K type strain sequencing project: providing services to taxonomists for standard genome sequencing and annotation.</title>
        <authorList>
            <consortium name="The Broad Institute Genomics Platform"/>
            <consortium name="The Broad Institute Genome Sequencing Center for Infectious Disease"/>
            <person name="Wu L."/>
            <person name="Ma J."/>
        </authorList>
    </citation>
    <scope>NUCLEOTIDE SEQUENCE [LARGE SCALE GENOMIC DNA]</scope>
    <source>
        <strain evidence="4 5">JCM 12662</strain>
    </source>
</reference>
<evidence type="ECO:0000256" key="1">
    <source>
        <dbReference type="ARBA" id="ARBA00022737"/>
    </source>
</evidence>
<dbReference type="EMBL" id="BAAACW010000080">
    <property type="protein sequence ID" value="GAA0361858.1"/>
    <property type="molecule type" value="Genomic_DNA"/>
</dbReference>
<accession>A0ABN0XEY7</accession>
<keyword evidence="5" id="KW-1185">Reference proteome</keyword>
<feature type="repeat" description="TPR" evidence="3">
    <location>
        <begin position="237"/>
        <end position="270"/>
    </location>
</feature>
<evidence type="ECO:0000313" key="5">
    <source>
        <dbReference type="Proteomes" id="UP001501166"/>
    </source>
</evidence>
<dbReference type="Gene3D" id="1.25.40.10">
    <property type="entry name" value="Tetratricopeptide repeat domain"/>
    <property type="match status" value="3"/>
</dbReference>
<feature type="repeat" description="TPR" evidence="3">
    <location>
        <begin position="271"/>
        <end position="304"/>
    </location>
</feature>
<comment type="caution">
    <text evidence="4">The sequence shown here is derived from an EMBL/GenBank/DDBJ whole genome shotgun (WGS) entry which is preliminary data.</text>
</comment>
<dbReference type="Pfam" id="PF14559">
    <property type="entry name" value="TPR_19"/>
    <property type="match status" value="1"/>
</dbReference>
<dbReference type="Pfam" id="PF13432">
    <property type="entry name" value="TPR_16"/>
    <property type="match status" value="1"/>
</dbReference>
<dbReference type="InterPro" id="IPR019734">
    <property type="entry name" value="TPR_rpt"/>
</dbReference>
<name>A0ABN0XEY7_9LACT</name>
<evidence type="ECO:0000256" key="2">
    <source>
        <dbReference type="ARBA" id="ARBA00022803"/>
    </source>
</evidence>
<dbReference type="InterPro" id="IPR051012">
    <property type="entry name" value="CellSynth/LPSAsmb/PSIAsmb"/>
</dbReference>
<proteinExistence type="predicted"/>